<sequence length="394" mass="40418">MMNKILSGVLLTGMLAGTPVMAQWTVQTSTTTEQLNAVYATSATAAFAVGNNGVARKTTNGGTTWTTMSVDGTTEHITGVTFVSASMGYTCGAAQHVYETTNGGATWDNIGMGMTDLYDITAVSGSVWVCGDEEVGFGFLYNPITMALKQPTAVAGKKLHGVHLQGSSNGWAVGEGGVIIKTTNGGSAWTAQTAGTTQTLNKVRFFTANDGIIVGNAGTILRTTNGGTTWAATTVGTQNLNAVYYGSATQIWIAGNGGTILYSSNGGTTWSTQTTGMTTDLNGIGGYGTGTVWACGDGGKMLKYSGGATEAVTLPITEPEVAVYPVPAQGSIAVSWAGVDQVTVRLTDVTGREVLHVADVAPGSQMDVSGLSAGSYFAHCSAGDVQVVKHIVIR</sequence>
<keyword evidence="2" id="KW-0604">Photosystem II</keyword>
<feature type="domain" description="Photosynthesis system II assembly factor Ycf48/Hcf136-like" evidence="4">
    <location>
        <begin position="160"/>
        <end position="234"/>
    </location>
</feature>
<dbReference type="EMBL" id="BAABFA010000010">
    <property type="protein sequence ID" value="GAA4464573.1"/>
    <property type="molecule type" value="Genomic_DNA"/>
</dbReference>
<dbReference type="InterPro" id="IPR028203">
    <property type="entry name" value="PSII_CF48-like_dom"/>
</dbReference>
<evidence type="ECO:0000259" key="5">
    <source>
        <dbReference type="Pfam" id="PF18962"/>
    </source>
</evidence>
<feature type="domain" description="Secretion system C-terminal sorting" evidence="5">
    <location>
        <begin position="323"/>
        <end position="393"/>
    </location>
</feature>
<evidence type="ECO:0008006" key="8">
    <source>
        <dbReference type="Google" id="ProtNLM"/>
    </source>
</evidence>
<keyword evidence="7" id="KW-1185">Reference proteome</keyword>
<evidence type="ECO:0000256" key="3">
    <source>
        <dbReference type="SAM" id="SignalP"/>
    </source>
</evidence>
<dbReference type="RefSeq" id="WP_345081018.1">
    <property type="nucleotide sequence ID" value="NZ_BAABFA010000010.1"/>
</dbReference>
<evidence type="ECO:0000259" key="4">
    <source>
        <dbReference type="Pfam" id="PF14870"/>
    </source>
</evidence>
<dbReference type="Pfam" id="PF18962">
    <property type="entry name" value="Por_Secre_tail"/>
    <property type="match status" value="1"/>
</dbReference>
<dbReference type="Gene3D" id="2.130.10.10">
    <property type="entry name" value="YVTN repeat-like/Quinoprotein amine dehydrogenase"/>
    <property type="match status" value="2"/>
</dbReference>
<comment type="caution">
    <text evidence="6">The sequence shown here is derived from an EMBL/GenBank/DDBJ whole genome shotgun (WGS) entry which is preliminary data.</text>
</comment>
<evidence type="ECO:0000256" key="1">
    <source>
        <dbReference type="ARBA" id="ARBA00022531"/>
    </source>
</evidence>
<feature type="chain" id="PRO_5046655987" description="T9SS C-terminal target domain-containing protein" evidence="3">
    <location>
        <begin position="23"/>
        <end position="394"/>
    </location>
</feature>
<evidence type="ECO:0000313" key="6">
    <source>
        <dbReference type="EMBL" id="GAA4464573.1"/>
    </source>
</evidence>
<reference evidence="7" key="1">
    <citation type="journal article" date="2019" name="Int. J. Syst. Evol. Microbiol.">
        <title>The Global Catalogue of Microorganisms (GCM) 10K type strain sequencing project: providing services to taxonomists for standard genome sequencing and annotation.</title>
        <authorList>
            <consortium name="The Broad Institute Genomics Platform"/>
            <consortium name="The Broad Institute Genome Sequencing Center for Infectious Disease"/>
            <person name="Wu L."/>
            <person name="Ma J."/>
        </authorList>
    </citation>
    <scope>NUCLEOTIDE SEQUENCE [LARGE SCALE GENOMIC DNA]</scope>
    <source>
        <strain evidence="7">JCM 32105</strain>
    </source>
</reference>
<organism evidence="6 7">
    <name type="scientific">Nemorincola caseinilytica</name>
    <dbReference type="NCBI Taxonomy" id="2054315"/>
    <lineage>
        <taxon>Bacteria</taxon>
        <taxon>Pseudomonadati</taxon>
        <taxon>Bacteroidota</taxon>
        <taxon>Chitinophagia</taxon>
        <taxon>Chitinophagales</taxon>
        <taxon>Chitinophagaceae</taxon>
        <taxon>Nemorincola</taxon>
    </lineage>
</organism>
<gene>
    <name evidence="6" type="ORF">GCM10023093_15180</name>
</gene>
<evidence type="ECO:0000256" key="2">
    <source>
        <dbReference type="ARBA" id="ARBA00023276"/>
    </source>
</evidence>
<dbReference type="PANTHER" id="PTHR47199:SF2">
    <property type="entry name" value="PHOTOSYSTEM II STABILITY_ASSEMBLY FACTOR HCF136, CHLOROPLASTIC"/>
    <property type="match status" value="1"/>
</dbReference>
<dbReference type="NCBIfam" id="TIGR04183">
    <property type="entry name" value="Por_Secre_tail"/>
    <property type="match status" value="1"/>
</dbReference>
<proteinExistence type="predicted"/>
<dbReference type="InterPro" id="IPR015943">
    <property type="entry name" value="WD40/YVTN_repeat-like_dom_sf"/>
</dbReference>
<protein>
    <recommendedName>
        <fullName evidence="8">T9SS C-terminal target domain-containing protein</fullName>
    </recommendedName>
</protein>
<accession>A0ABP8NFH2</accession>
<dbReference type="Proteomes" id="UP001500067">
    <property type="component" value="Unassembled WGS sequence"/>
</dbReference>
<dbReference type="PANTHER" id="PTHR47199">
    <property type="entry name" value="PHOTOSYSTEM II STABILITY/ASSEMBLY FACTOR HCF136, CHLOROPLASTIC"/>
    <property type="match status" value="1"/>
</dbReference>
<name>A0ABP8NFH2_9BACT</name>
<evidence type="ECO:0000313" key="7">
    <source>
        <dbReference type="Proteomes" id="UP001500067"/>
    </source>
</evidence>
<dbReference type="InterPro" id="IPR026444">
    <property type="entry name" value="Secre_tail"/>
</dbReference>
<dbReference type="Pfam" id="PF14870">
    <property type="entry name" value="PSII_BNR"/>
    <property type="match status" value="1"/>
</dbReference>
<keyword evidence="1" id="KW-0602">Photosynthesis</keyword>
<feature type="signal peptide" evidence="3">
    <location>
        <begin position="1"/>
        <end position="22"/>
    </location>
</feature>
<dbReference type="SUPFAM" id="SSF110296">
    <property type="entry name" value="Oligoxyloglucan reducing end-specific cellobiohydrolase"/>
    <property type="match status" value="2"/>
</dbReference>
<keyword evidence="3" id="KW-0732">Signal</keyword>